<reference evidence="1" key="1">
    <citation type="submission" date="2015-05" db="UniProtKB">
        <authorList>
            <consortium name="EnsemblMetazoa"/>
        </authorList>
    </citation>
    <scope>IDENTIFICATION</scope>
</reference>
<accession>T1I031</accession>
<proteinExistence type="predicted"/>
<dbReference type="HOGENOM" id="CLU_3178133_0_0_1"/>
<dbReference type="VEuPathDB" id="VectorBase:RPRC009651"/>
<dbReference type="EnsemblMetazoa" id="RPRC009651-RA">
    <property type="protein sequence ID" value="RPRC009651-PA"/>
    <property type="gene ID" value="RPRC009651"/>
</dbReference>
<evidence type="ECO:0000313" key="2">
    <source>
        <dbReference type="Proteomes" id="UP000015103"/>
    </source>
</evidence>
<name>T1I031_RHOPR</name>
<evidence type="ECO:0000313" key="1">
    <source>
        <dbReference type="EnsemblMetazoa" id="RPRC009651-PA"/>
    </source>
</evidence>
<keyword evidence="2" id="KW-1185">Reference proteome</keyword>
<dbReference type="Proteomes" id="UP000015103">
    <property type="component" value="Unassembled WGS sequence"/>
</dbReference>
<dbReference type="InParanoid" id="T1I031"/>
<dbReference type="EMBL" id="ACPB03012599">
    <property type="status" value="NOT_ANNOTATED_CDS"/>
    <property type="molecule type" value="Genomic_DNA"/>
</dbReference>
<dbReference type="AlphaFoldDB" id="T1I031"/>
<organism evidence="1 2">
    <name type="scientific">Rhodnius prolixus</name>
    <name type="common">Triatomid bug</name>
    <dbReference type="NCBI Taxonomy" id="13249"/>
    <lineage>
        <taxon>Eukaryota</taxon>
        <taxon>Metazoa</taxon>
        <taxon>Ecdysozoa</taxon>
        <taxon>Arthropoda</taxon>
        <taxon>Hexapoda</taxon>
        <taxon>Insecta</taxon>
        <taxon>Pterygota</taxon>
        <taxon>Neoptera</taxon>
        <taxon>Paraneoptera</taxon>
        <taxon>Hemiptera</taxon>
        <taxon>Heteroptera</taxon>
        <taxon>Panheteroptera</taxon>
        <taxon>Cimicomorpha</taxon>
        <taxon>Reduviidae</taxon>
        <taxon>Triatominae</taxon>
        <taxon>Rhodnius</taxon>
    </lineage>
</organism>
<sequence length="47" mass="5030">MTGIPICRLIADEGDFEVIIINIRPVSGQIFTNKGPILCSVVEAAKS</sequence>
<protein>
    <submittedName>
        <fullName evidence="1">Uncharacterized protein</fullName>
    </submittedName>
</protein>